<dbReference type="Pfam" id="PF01288">
    <property type="entry name" value="HPPK"/>
    <property type="match status" value="1"/>
</dbReference>
<dbReference type="PROSITE" id="PS00794">
    <property type="entry name" value="HPPK"/>
    <property type="match status" value="1"/>
</dbReference>
<dbReference type="InterPro" id="IPR000550">
    <property type="entry name" value="Hppk"/>
</dbReference>
<dbReference type="EC" id="2.7.6.3" evidence="3"/>
<feature type="domain" description="7,8-dihydro-6-hydroxymethylpterin-pyrophosphokinase" evidence="9">
    <location>
        <begin position="89"/>
        <end position="100"/>
    </location>
</feature>
<keyword evidence="6" id="KW-0418">Kinase</keyword>
<dbReference type="SUPFAM" id="SSF55083">
    <property type="entry name" value="6-hydroxymethyl-7,8-dihydropterin pyrophosphokinase, HPPK"/>
    <property type="match status" value="1"/>
</dbReference>
<name>A0A9J6REG6_9BACI</name>
<reference evidence="10" key="1">
    <citation type="submission" date="2022-11" db="EMBL/GenBank/DDBJ databases">
        <title>WGS of Natronobacillus azotifigens 24KS-1, an anaerobic diazotrophic haloalkaliphile from soda-rich habitats.</title>
        <authorList>
            <person name="Sorokin D.Y."/>
            <person name="Merkel A.Y."/>
        </authorList>
    </citation>
    <scope>NUCLEOTIDE SEQUENCE</scope>
    <source>
        <strain evidence="10">24KS-1</strain>
    </source>
</reference>
<dbReference type="GO" id="GO:0003848">
    <property type="term" value="F:2-amino-4-hydroxy-6-hydroxymethyldihydropteridine diphosphokinase activity"/>
    <property type="evidence" value="ECO:0007669"/>
    <property type="project" value="UniProtKB-EC"/>
</dbReference>
<dbReference type="RefSeq" id="WP_268780334.1">
    <property type="nucleotide sequence ID" value="NZ_JAPRAT010000019.1"/>
</dbReference>
<dbReference type="GO" id="GO:0005524">
    <property type="term" value="F:ATP binding"/>
    <property type="evidence" value="ECO:0007669"/>
    <property type="project" value="UniProtKB-KW"/>
</dbReference>
<dbReference type="AlphaFoldDB" id="A0A9J6REG6"/>
<dbReference type="GO" id="GO:0046656">
    <property type="term" value="P:folic acid biosynthetic process"/>
    <property type="evidence" value="ECO:0007669"/>
    <property type="project" value="UniProtKB-KW"/>
</dbReference>
<proteinExistence type="predicted"/>
<protein>
    <recommendedName>
        <fullName evidence="3">2-amino-4-hydroxy-6-hydroxymethyldihydropteridine diphosphokinase</fullName>
        <ecNumber evidence="3">2.7.6.3</ecNumber>
    </recommendedName>
</protein>
<keyword evidence="11" id="KW-1185">Reference proteome</keyword>
<evidence type="ECO:0000256" key="5">
    <source>
        <dbReference type="ARBA" id="ARBA00022741"/>
    </source>
</evidence>
<keyword evidence="8" id="KW-0289">Folate biosynthesis</keyword>
<dbReference type="PANTHER" id="PTHR43071:SF1">
    <property type="entry name" value="2-AMINO-4-HYDROXY-6-HYDROXYMETHYLDIHYDROPTERIDINE PYROPHOSPHOKINASE"/>
    <property type="match status" value="1"/>
</dbReference>
<evidence type="ECO:0000256" key="7">
    <source>
        <dbReference type="ARBA" id="ARBA00022840"/>
    </source>
</evidence>
<evidence type="ECO:0000256" key="3">
    <source>
        <dbReference type="ARBA" id="ARBA00013253"/>
    </source>
</evidence>
<sequence>MKNRSYIALGSNITPRFYYLQEAEKNLASCDQIKVTNRSHIYETLPVGFMDQGQFLNMVIEVETNFTPTELLAYCQEVELSLGRKREIRWGPRTIDLDILLYNHENMETEQLILPHPSMRERAFVMVPLADVNPDIEIPGLEKKVSEVLTELPAEEKRGVVKWIAPVGEEE</sequence>
<evidence type="ECO:0000256" key="1">
    <source>
        <dbReference type="ARBA" id="ARBA00000198"/>
    </source>
</evidence>
<keyword evidence="5" id="KW-0547">Nucleotide-binding</keyword>
<evidence type="ECO:0000256" key="6">
    <source>
        <dbReference type="ARBA" id="ARBA00022777"/>
    </source>
</evidence>
<comment type="pathway">
    <text evidence="2">Cofactor biosynthesis; tetrahydrofolate biosynthesis; 2-amino-4-hydroxy-6-hydroxymethyl-7,8-dihydropteridine diphosphate from 7,8-dihydroneopterin triphosphate: step 4/4.</text>
</comment>
<keyword evidence="7" id="KW-0067">ATP-binding</keyword>
<comment type="catalytic activity">
    <reaction evidence="1">
        <text>6-hydroxymethyl-7,8-dihydropterin + ATP = (7,8-dihydropterin-6-yl)methyl diphosphate + AMP + H(+)</text>
        <dbReference type="Rhea" id="RHEA:11412"/>
        <dbReference type="ChEBI" id="CHEBI:15378"/>
        <dbReference type="ChEBI" id="CHEBI:30616"/>
        <dbReference type="ChEBI" id="CHEBI:44841"/>
        <dbReference type="ChEBI" id="CHEBI:72950"/>
        <dbReference type="ChEBI" id="CHEBI:456215"/>
        <dbReference type="EC" id="2.7.6.3"/>
    </reaction>
</comment>
<evidence type="ECO:0000256" key="8">
    <source>
        <dbReference type="ARBA" id="ARBA00022909"/>
    </source>
</evidence>
<accession>A0A9J6REG6</accession>
<dbReference type="InterPro" id="IPR035907">
    <property type="entry name" value="Hppk_sf"/>
</dbReference>
<evidence type="ECO:0000259" key="9">
    <source>
        <dbReference type="PROSITE" id="PS00794"/>
    </source>
</evidence>
<dbReference type="Gene3D" id="3.30.70.560">
    <property type="entry name" value="7,8-Dihydro-6-hydroxymethylpterin-pyrophosphokinase HPPK"/>
    <property type="match status" value="1"/>
</dbReference>
<evidence type="ECO:0000313" key="10">
    <source>
        <dbReference type="EMBL" id="MCZ0703569.1"/>
    </source>
</evidence>
<gene>
    <name evidence="10" type="primary">folK</name>
    <name evidence="10" type="ORF">OWO01_10095</name>
</gene>
<dbReference type="NCBIfam" id="TIGR01498">
    <property type="entry name" value="folK"/>
    <property type="match status" value="1"/>
</dbReference>
<evidence type="ECO:0000313" key="11">
    <source>
        <dbReference type="Proteomes" id="UP001084197"/>
    </source>
</evidence>
<dbReference type="PANTHER" id="PTHR43071">
    <property type="entry name" value="2-AMINO-4-HYDROXY-6-HYDROXYMETHYLDIHYDROPTERIDINE PYROPHOSPHOKINASE"/>
    <property type="match status" value="1"/>
</dbReference>
<dbReference type="GO" id="GO:0016301">
    <property type="term" value="F:kinase activity"/>
    <property type="evidence" value="ECO:0007669"/>
    <property type="project" value="UniProtKB-KW"/>
</dbReference>
<dbReference type="Proteomes" id="UP001084197">
    <property type="component" value="Unassembled WGS sequence"/>
</dbReference>
<dbReference type="CDD" id="cd00483">
    <property type="entry name" value="HPPK"/>
    <property type="match status" value="1"/>
</dbReference>
<comment type="caution">
    <text evidence="10">The sequence shown here is derived from an EMBL/GenBank/DDBJ whole genome shotgun (WGS) entry which is preliminary data.</text>
</comment>
<evidence type="ECO:0000256" key="2">
    <source>
        <dbReference type="ARBA" id="ARBA00005051"/>
    </source>
</evidence>
<dbReference type="EMBL" id="JAPRAT010000019">
    <property type="protein sequence ID" value="MCZ0703569.1"/>
    <property type="molecule type" value="Genomic_DNA"/>
</dbReference>
<keyword evidence="4 10" id="KW-0808">Transferase</keyword>
<evidence type="ECO:0000256" key="4">
    <source>
        <dbReference type="ARBA" id="ARBA00022679"/>
    </source>
</evidence>
<organism evidence="10 11">
    <name type="scientific">Natronobacillus azotifigens</name>
    <dbReference type="NCBI Taxonomy" id="472978"/>
    <lineage>
        <taxon>Bacteria</taxon>
        <taxon>Bacillati</taxon>
        <taxon>Bacillota</taxon>
        <taxon>Bacilli</taxon>
        <taxon>Bacillales</taxon>
        <taxon>Bacillaceae</taxon>
        <taxon>Natronobacillus</taxon>
    </lineage>
</organism>